<evidence type="ECO:0000313" key="2">
    <source>
        <dbReference type="Proteomes" id="UP001165205"/>
    </source>
</evidence>
<dbReference type="EMBL" id="BSYA01000050">
    <property type="protein sequence ID" value="GMG28856.1"/>
    <property type="molecule type" value="Genomic_DNA"/>
</dbReference>
<proteinExistence type="predicted"/>
<name>A0AAN5BRD4_ASPOZ</name>
<protein>
    <submittedName>
        <fullName evidence="1">Unnamed protein product</fullName>
    </submittedName>
</protein>
<sequence length="162" mass="18145">MNIHPLTNLSPPNAAPPRSCMLLSSPLFNIAHNDATANNRVIISFLKQETLKQCATLLNLPSDFQRTLKDDLNGSSHTEYGFNGNEISQHSSSHTSPVPLSGAIILINDRIMDRLQTQKGQHCRQVLLDATLSLRRMEHTAPTNANRFSKSRWWCTANNKQQ</sequence>
<gene>
    <name evidence="1" type="ORF">Aory04_000520100</name>
</gene>
<dbReference type="Proteomes" id="UP001165205">
    <property type="component" value="Unassembled WGS sequence"/>
</dbReference>
<evidence type="ECO:0000313" key="1">
    <source>
        <dbReference type="EMBL" id="GMG28856.1"/>
    </source>
</evidence>
<dbReference type="AlphaFoldDB" id="A0AAN5BRD4"/>
<accession>A0AAN5BRD4</accession>
<organism evidence="1 2">
    <name type="scientific">Aspergillus oryzae</name>
    <name type="common">Yellow koji mold</name>
    <dbReference type="NCBI Taxonomy" id="5062"/>
    <lineage>
        <taxon>Eukaryota</taxon>
        <taxon>Fungi</taxon>
        <taxon>Dikarya</taxon>
        <taxon>Ascomycota</taxon>
        <taxon>Pezizomycotina</taxon>
        <taxon>Eurotiomycetes</taxon>
        <taxon>Eurotiomycetidae</taxon>
        <taxon>Eurotiales</taxon>
        <taxon>Aspergillaceae</taxon>
        <taxon>Aspergillus</taxon>
        <taxon>Aspergillus subgen. Circumdati</taxon>
    </lineage>
</organism>
<comment type="caution">
    <text evidence="1">The sequence shown here is derived from an EMBL/GenBank/DDBJ whole genome shotgun (WGS) entry which is preliminary data.</text>
</comment>
<reference evidence="1" key="1">
    <citation type="submission" date="2023-04" db="EMBL/GenBank/DDBJ databases">
        <title>Aspergillus oryzae NBRC 4228.</title>
        <authorList>
            <person name="Ichikawa N."/>
            <person name="Sato H."/>
            <person name="Tonouchi N."/>
        </authorList>
    </citation>
    <scope>NUCLEOTIDE SEQUENCE</scope>
    <source>
        <strain evidence="1">NBRC 4228</strain>
    </source>
</reference>